<evidence type="ECO:0000256" key="6">
    <source>
        <dbReference type="ARBA" id="ARBA00022801"/>
    </source>
</evidence>
<keyword evidence="3" id="KW-0645">Protease</keyword>
<dbReference type="PANTHER" id="PTHR43221">
    <property type="entry name" value="PROTEASE HTPX"/>
    <property type="match status" value="1"/>
</dbReference>
<dbReference type="InterPro" id="IPR001915">
    <property type="entry name" value="Peptidase_M48"/>
</dbReference>
<dbReference type="InterPro" id="IPR029024">
    <property type="entry name" value="TerB-like"/>
</dbReference>
<evidence type="ECO:0000256" key="10">
    <source>
        <dbReference type="ARBA" id="ARBA00023136"/>
    </source>
</evidence>
<feature type="transmembrane region" description="Helical" evidence="11">
    <location>
        <begin position="189"/>
        <end position="207"/>
    </location>
</feature>
<dbReference type="CDD" id="cd07340">
    <property type="entry name" value="M48B_Htpx_like"/>
    <property type="match status" value="1"/>
</dbReference>
<evidence type="ECO:0000256" key="1">
    <source>
        <dbReference type="ARBA" id="ARBA00001947"/>
    </source>
</evidence>
<protein>
    <submittedName>
        <fullName evidence="13">M48 family metallopeptidase</fullName>
    </submittedName>
</protein>
<keyword evidence="7" id="KW-0862">Zinc</keyword>
<keyword evidence="4 11" id="KW-0812">Transmembrane</keyword>
<dbReference type="Pfam" id="PF01435">
    <property type="entry name" value="Peptidase_M48"/>
    <property type="match status" value="1"/>
</dbReference>
<evidence type="ECO:0000256" key="3">
    <source>
        <dbReference type="ARBA" id="ARBA00022670"/>
    </source>
</evidence>
<name>A0ABS9ARJ8_9GAMM</name>
<evidence type="ECO:0000256" key="5">
    <source>
        <dbReference type="ARBA" id="ARBA00022723"/>
    </source>
</evidence>
<evidence type="ECO:0000313" key="13">
    <source>
        <dbReference type="EMBL" id="MCE8024476.1"/>
    </source>
</evidence>
<keyword evidence="8 11" id="KW-1133">Transmembrane helix</keyword>
<gene>
    <name evidence="13" type="ORF">HOP59_10055</name>
</gene>
<keyword evidence="5" id="KW-0479">Metal-binding</keyword>
<dbReference type="Gene3D" id="3.30.2010.10">
    <property type="entry name" value="Metalloproteases ('zincins'), catalytic domain"/>
    <property type="match status" value="1"/>
</dbReference>
<dbReference type="InterPro" id="IPR050083">
    <property type="entry name" value="HtpX_protease"/>
</dbReference>
<keyword evidence="10 11" id="KW-0472">Membrane</keyword>
<evidence type="ECO:0000256" key="8">
    <source>
        <dbReference type="ARBA" id="ARBA00022989"/>
    </source>
</evidence>
<dbReference type="EMBL" id="JABFTV010000004">
    <property type="protein sequence ID" value="MCE8024476.1"/>
    <property type="molecule type" value="Genomic_DNA"/>
</dbReference>
<evidence type="ECO:0000256" key="9">
    <source>
        <dbReference type="ARBA" id="ARBA00023049"/>
    </source>
</evidence>
<comment type="cofactor">
    <cofactor evidence="1">
        <name>Zn(2+)</name>
        <dbReference type="ChEBI" id="CHEBI:29105"/>
    </cofactor>
</comment>
<dbReference type="RefSeq" id="WP_234253881.1">
    <property type="nucleotide sequence ID" value="NZ_JABFTV010000004.1"/>
</dbReference>
<dbReference type="Proteomes" id="UP001320272">
    <property type="component" value="Unassembled WGS sequence"/>
</dbReference>
<evidence type="ECO:0000256" key="7">
    <source>
        <dbReference type="ARBA" id="ARBA00022833"/>
    </source>
</evidence>
<evidence type="ECO:0000256" key="4">
    <source>
        <dbReference type="ARBA" id="ARBA00022692"/>
    </source>
</evidence>
<evidence type="ECO:0000259" key="12">
    <source>
        <dbReference type="Pfam" id="PF01435"/>
    </source>
</evidence>
<keyword evidence="2" id="KW-1003">Cell membrane</keyword>
<accession>A0ABS9ARJ8</accession>
<organism evidence="13 14">
    <name type="scientific">Billgrantia aerodenitrificans</name>
    <dbReference type="NCBI Taxonomy" id="2733483"/>
    <lineage>
        <taxon>Bacteria</taxon>
        <taxon>Pseudomonadati</taxon>
        <taxon>Pseudomonadota</taxon>
        <taxon>Gammaproteobacteria</taxon>
        <taxon>Oceanospirillales</taxon>
        <taxon>Halomonadaceae</taxon>
        <taxon>Billgrantia</taxon>
    </lineage>
</organism>
<evidence type="ECO:0000256" key="2">
    <source>
        <dbReference type="ARBA" id="ARBA00022475"/>
    </source>
</evidence>
<dbReference type="SUPFAM" id="SSF158682">
    <property type="entry name" value="TerB-like"/>
    <property type="match status" value="1"/>
</dbReference>
<keyword evidence="14" id="KW-1185">Reference proteome</keyword>
<evidence type="ECO:0000256" key="11">
    <source>
        <dbReference type="SAM" id="Phobius"/>
    </source>
</evidence>
<keyword evidence="9" id="KW-0482">Metalloprotease</keyword>
<keyword evidence="6" id="KW-0378">Hydrolase</keyword>
<proteinExistence type="predicted"/>
<sequence>MDFFGAQAQARRLTLWLVFLLLVAVIGMVVVTVLVVTLAVALLDGGQPGADPLALAFDPLLLGGVTLGVLAVVSAGSLARHMQLRAGGAAVAEALGGRPINADTRDPDERRLLNVVEEMAIASGLPVPLVYVLEEEGINAFAAGHTPQDAAIGVTRGAIQSLSRDELQGVVAHEFSHVLHGDMRLNMRLIALLYGILVIGLVGRMLLRGTATRRMVRGSRQNNAQVVLLGAGLALMLVGFIGTLCGNLIKAAVSRQREFLADASAVQYTRNPAGLAGALKRVAAHAQGSELRAAQAEEFSHLYFGRGVSGLRGLTATHPPLATRIRRLEPEWDGELPEPRQALDDRTDEALQAPRTAAAATAAATATAAVTGSAFLATGGGVSQRVGEPRDADLEGARGILAEIDPRLLEAVHEPYAARAVIYGILMGAEPESRTRQREALVDAAMPEVLAELERLDQPLRDVLPGQRLALIELCLPMLRQLSVAQYARLHECLERLMAAEHRPGALQWALHRLVTVGSQGATLPRGRRLPLAQAGDAVELLLSSLALAGSDEQDRARAAFDKAAERLDMNLTLRPEPASPQALDDALARCRRLADTERARLLDAMLDCVTHDGHVAPEEAQLLRAVAWSLGCPLPLVTVQN</sequence>
<dbReference type="PANTHER" id="PTHR43221:SF2">
    <property type="entry name" value="PROTEASE HTPX HOMOLOG"/>
    <property type="match status" value="1"/>
</dbReference>
<feature type="transmembrane region" description="Helical" evidence="11">
    <location>
        <begin position="227"/>
        <end position="249"/>
    </location>
</feature>
<reference evidence="13 14" key="1">
    <citation type="journal article" date="2021" name="Front. Microbiol.">
        <title>Aerobic Denitrification and Heterotrophic Sulfur Oxidation in the Genus Halomonas Revealed by Six Novel Species Characterizations and Genome-Based Analysis.</title>
        <authorList>
            <person name="Wang L."/>
            <person name="Shao Z."/>
        </authorList>
    </citation>
    <scope>NUCLEOTIDE SEQUENCE [LARGE SCALE GENOMIC DNA]</scope>
    <source>
        <strain evidence="13 14">MCCC 1A11058</strain>
    </source>
</reference>
<feature type="transmembrane region" description="Helical" evidence="11">
    <location>
        <begin position="15"/>
        <end position="40"/>
    </location>
</feature>
<evidence type="ECO:0000313" key="14">
    <source>
        <dbReference type="Proteomes" id="UP001320272"/>
    </source>
</evidence>
<feature type="domain" description="Peptidase M48" evidence="12">
    <location>
        <begin position="109"/>
        <end position="329"/>
    </location>
</feature>
<feature type="transmembrane region" description="Helical" evidence="11">
    <location>
        <begin position="60"/>
        <end position="79"/>
    </location>
</feature>
<comment type="caution">
    <text evidence="13">The sequence shown here is derived from an EMBL/GenBank/DDBJ whole genome shotgun (WGS) entry which is preliminary data.</text>
</comment>